<evidence type="ECO:0000256" key="14">
    <source>
        <dbReference type="SAM" id="SignalP"/>
    </source>
</evidence>
<protein>
    <recommendedName>
        <fullName evidence="15">Ionotropic glutamate receptor C-terminal domain-containing protein</fullName>
    </recommendedName>
</protein>
<feature type="signal peptide" evidence="14">
    <location>
        <begin position="1"/>
        <end position="24"/>
    </location>
</feature>
<keyword evidence="11" id="KW-1071">Ligand-gated ion channel</keyword>
<keyword evidence="12" id="KW-0407">Ion channel</keyword>
<evidence type="ECO:0000313" key="17">
    <source>
        <dbReference type="Proteomes" id="UP001359559"/>
    </source>
</evidence>
<feature type="chain" id="PRO_5043044892" description="Ionotropic glutamate receptor C-terminal domain-containing protein" evidence="14">
    <location>
        <begin position="25"/>
        <end position="1656"/>
    </location>
</feature>
<feature type="domain" description="Ionotropic glutamate receptor C-terminal" evidence="15">
    <location>
        <begin position="405"/>
        <end position="772"/>
    </location>
</feature>
<dbReference type="FunFam" id="1.10.287.70:FF:000037">
    <property type="entry name" value="Glutamate receptor"/>
    <property type="match status" value="1"/>
</dbReference>
<feature type="transmembrane region" description="Helical" evidence="13">
    <location>
        <begin position="1408"/>
        <end position="1425"/>
    </location>
</feature>
<keyword evidence="9" id="KW-0675">Receptor</keyword>
<keyword evidence="3" id="KW-0813">Transport</keyword>
<feature type="transmembrane region" description="Helical" evidence="13">
    <location>
        <begin position="545"/>
        <end position="567"/>
    </location>
</feature>
<dbReference type="InterPro" id="IPR001828">
    <property type="entry name" value="ANF_lig-bd_rcpt"/>
</dbReference>
<feature type="transmembrane region" description="Helical" evidence="13">
    <location>
        <begin position="1372"/>
        <end position="1392"/>
    </location>
</feature>
<evidence type="ECO:0000259" key="15">
    <source>
        <dbReference type="SMART" id="SM00079"/>
    </source>
</evidence>
<evidence type="ECO:0000256" key="11">
    <source>
        <dbReference type="ARBA" id="ARBA00023286"/>
    </source>
</evidence>
<evidence type="ECO:0000256" key="8">
    <source>
        <dbReference type="ARBA" id="ARBA00023136"/>
    </source>
</evidence>
<dbReference type="Pfam" id="PF01094">
    <property type="entry name" value="ANF_receptor"/>
    <property type="match status" value="2"/>
</dbReference>
<reference evidence="16 17" key="1">
    <citation type="submission" date="2024-01" db="EMBL/GenBank/DDBJ databases">
        <title>The genomes of 5 underutilized Papilionoideae crops provide insights into root nodulation and disease resistance.</title>
        <authorList>
            <person name="Yuan L."/>
        </authorList>
    </citation>
    <scope>NUCLEOTIDE SEQUENCE [LARGE SCALE GENOMIC DNA]</scope>
    <source>
        <strain evidence="16">LY-2023</strain>
        <tissue evidence="16">Leaf</tissue>
    </source>
</reference>
<dbReference type="SUPFAM" id="SSF53850">
    <property type="entry name" value="Periplasmic binding protein-like II"/>
    <property type="match status" value="2"/>
</dbReference>
<feature type="domain" description="Ionotropic glutamate receptor C-terminal" evidence="15">
    <location>
        <begin position="1233"/>
        <end position="1523"/>
    </location>
</feature>
<dbReference type="InterPro" id="IPR044440">
    <property type="entry name" value="GABAb_receptor_plant_PBP1"/>
</dbReference>
<accession>A0AAN9JRH4</accession>
<dbReference type="InterPro" id="IPR015683">
    <property type="entry name" value="Ionotropic_Glu_rcpt"/>
</dbReference>
<dbReference type="SUPFAM" id="SSF53822">
    <property type="entry name" value="Periplasmic binding protein-like I"/>
    <property type="match status" value="2"/>
</dbReference>
<comment type="subcellular location">
    <subcellularLocation>
        <location evidence="1">Membrane</location>
        <topology evidence="1">Multi-pass membrane protein</topology>
    </subcellularLocation>
</comment>
<feature type="transmembrane region" description="Helical" evidence="13">
    <location>
        <begin position="1544"/>
        <end position="1568"/>
    </location>
</feature>
<proteinExistence type="inferred from homology"/>
<dbReference type="CDD" id="cd19990">
    <property type="entry name" value="PBP1_GABAb_receptor_plant"/>
    <property type="match status" value="1"/>
</dbReference>
<dbReference type="GO" id="GO:0016020">
    <property type="term" value="C:membrane"/>
    <property type="evidence" value="ECO:0007669"/>
    <property type="project" value="UniProtKB-SubCell"/>
</dbReference>
<evidence type="ECO:0000256" key="9">
    <source>
        <dbReference type="ARBA" id="ARBA00023170"/>
    </source>
</evidence>
<evidence type="ECO:0000256" key="7">
    <source>
        <dbReference type="ARBA" id="ARBA00023065"/>
    </source>
</evidence>
<dbReference type="Proteomes" id="UP001359559">
    <property type="component" value="Unassembled WGS sequence"/>
</dbReference>
<feature type="transmembrane region" description="Helical" evidence="13">
    <location>
        <begin position="609"/>
        <end position="627"/>
    </location>
</feature>
<evidence type="ECO:0000256" key="5">
    <source>
        <dbReference type="ARBA" id="ARBA00022729"/>
    </source>
</evidence>
<dbReference type="PANTHER" id="PTHR34836">
    <property type="entry name" value="OS06G0188250 PROTEIN"/>
    <property type="match status" value="1"/>
</dbReference>
<evidence type="ECO:0000256" key="6">
    <source>
        <dbReference type="ARBA" id="ARBA00022989"/>
    </source>
</evidence>
<sequence length="1656" mass="187372">MLNLGKHLDSFLLMLCLWPLHVMSKKQIKIPIGVVLDLKSPMGSMANNCIWMAQHDFYTQYPHFETRLDFRTRDSDRDTVTAAYAASDLMKEKVRAIIGPQTSEEARYITSLGREHEIPIISFSATTTTFNSFFIRTAQADSSQVKAIAAIAKAYGWQEIIPIYENTEYGNALIPHLIDALHQVDTRVPYRSVIDPTSQEPQILQELENLKQKSARIFIVHMTSQHGSKLFSAAGKAGMMSEGYGWIVTRGLSTTLDPSVSETIMDTMQGVLGVRPKVNNTQKLEGFKKRWKENRKYSPLTLFGLWAYDTVWALAMAVENSSPDVSLVNTILATKFQGLSGYFNLVGGELEPSVVEVFNVVGHKERVVGSWRAEQGLFQDDQFSNDRGKLRQPIWPGYTTNHPPKLRFAVPVRKGFTEFVKVENTFPSSNTPKISGFVIDVFLEVLNALPFPLSYEFIPVENYGTYPQSPANNQSEAILPLHDPRTDRFHIAYQKFDAGIGDVTIVYDRTNYFDFTLPYLESNVAMVVSMKHDQRRNMWIFLKPLSWDLWLTTGAAFLLTGFVVWFLEHRSNADFRGTPKQQLGIIFWFSFSTLVFAHRERVINNWSRFVLIVWIFVVLIITQSYTASLTSMLTVESLKPEFIDIKEIQKNNYFVGYQNQSFVKKTILMSQLGFNESQLKAYNTLEEYHEALSKGTNNGGVAAIFDESPYIKLFLSKYGTRYAMVGPTYKTDGLSFAFPLKSPLVPYFSKAILDVTEDKGKFEAIKNKYFSTIVSEDQSASTSGSQSLTLLAILPIEEFRSRTTPIGIATFAFAFAFAMQNSSKPQKTMLNLGKHLDSFLLMLCLWPLHVMSKKQIKIPIGVVLDLKSPMGSMANNCIWMAQHDFYAQYPHFETRLYFRTRDSDRDTVTAAYAASDLMKEKVRAIIGPQTSEEARYITSLGREHEIPIISFSATTTTFNSFFIRTAQADSSQVKAIAAIAEAYGWQEIIPIYENTEYGNALIPHLIDALHQVDTRVPYRSVIDPTSQEPQILQELENLKQKPARIFIVHMTSQYGSKLFSAAVKAGMMSEGYGWIVTQGLSTTLDPSVSETIMDTMQGVLGVKPKVNNTQKLEDFKKRWKENRKYSPLTLFGLWAYDTVWALAMAVENSSHDVSLVNTILATKFQGLSGYFNLVGGELEPSVVEVFNVVGHKERVVGYWSPEQGLFQDDQFSHDRGKLRQPIWPGYTTNHPPKLRFAVPVRNGFTEFVKVENTFPSSNTPKISGFVIDVFLEVLNALPFPLSYEFIPVEKSGTISRSLASNQSKAKYSASTDHFHIAYQKFDAAVGDVTIVYDRTIHFDFTLPYLESDVAMVVSMKHDQRQNMWIFLKPLSWDLWLTTGAAFLLTGFVIWLLEHRSNADFKGTPKQQLGIIFWFSFSTLVFAHRFNESQLKAYNTLEEYHEALSKGTNNGGVAAIFDESPYIKLFLSKYGTKYAMVGPTYKTDGLSFVFPLKSPLVPYFSKAILDVTEDKGKFEAIKNKYFSTIASEDQSASTSGSQSLNVSSFAGLFIVSAVASFLSLSCCFFSFLYSQWSTLRSIPSEQTTLWSMLIRIIMQFGREDKFLQPTLDRSDSRVQTSPKRYGTSFTTSGIKIHSRSHSDHLEKTSVFNLNEDKPYSI</sequence>
<evidence type="ECO:0000256" key="1">
    <source>
        <dbReference type="ARBA" id="ARBA00004141"/>
    </source>
</evidence>
<evidence type="ECO:0000256" key="13">
    <source>
        <dbReference type="SAM" id="Phobius"/>
    </source>
</evidence>
<dbReference type="Gene3D" id="3.40.190.10">
    <property type="entry name" value="Periplasmic binding protein-like II"/>
    <property type="match status" value="3"/>
</dbReference>
<dbReference type="Gene3D" id="1.10.287.70">
    <property type="match status" value="1"/>
</dbReference>
<dbReference type="GO" id="GO:0015276">
    <property type="term" value="F:ligand-gated monoatomic ion channel activity"/>
    <property type="evidence" value="ECO:0007669"/>
    <property type="project" value="InterPro"/>
</dbReference>
<keyword evidence="6 13" id="KW-1133">Transmembrane helix</keyword>
<evidence type="ECO:0000256" key="3">
    <source>
        <dbReference type="ARBA" id="ARBA00022448"/>
    </source>
</evidence>
<evidence type="ECO:0000256" key="2">
    <source>
        <dbReference type="ARBA" id="ARBA00008685"/>
    </source>
</evidence>
<keyword evidence="7" id="KW-0406">Ion transport</keyword>
<comment type="caution">
    <text evidence="16">The sequence shown here is derived from an EMBL/GenBank/DDBJ whole genome shotgun (WGS) entry which is preliminary data.</text>
</comment>
<keyword evidence="8 13" id="KW-0472">Membrane</keyword>
<dbReference type="Gene3D" id="3.40.50.2300">
    <property type="match status" value="4"/>
</dbReference>
<keyword evidence="10" id="KW-0325">Glycoprotein</keyword>
<keyword evidence="17" id="KW-1185">Reference proteome</keyword>
<organism evidence="16 17">
    <name type="scientific">Clitoria ternatea</name>
    <name type="common">Butterfly pea</name>
    <dbReference type="NCBI Taxonomy" id="43366"/>
    <lineage>
        <taxon>Eukaryota</taxon>
        <taxon>Viridiplantae</taxon>
        <taxon>Streptophyta</taxon>
        <taxon>Embryophyta</taxon>
        <taxon>Tracheophyta</taxon>
        <taxon>Spermatophyta</taxon>
        <taxon>Magnoliopsida</taxon>
        <taxon>eudicotyledons</taxon>
        <taxon>Gunneridae</taxon>
        <taxon>Pentapetalae</taxon>
        <taxon>rosids</taxon>
        <taxon>fabids</taxon>
        <taxon>Fabales</taxon>
        <taxon>Fabaceae</taxon>
        <taxon>Papilionoideae</taxon>
        <taxon>50 kb inversion clade</taxon>
        <taxon>NPAAA clade</taxon>
        <taxon>indigoferoid/millettioid clade</taxon>
        <taxon>Phaseoleae</taxon>
        <taxon>Clitoria</taxon>
    </lineage>
</organism>
<dbReference type="FunFam" id="3.40.190.10:FF:000217">
    <property type="entry name" value="Glutamate receptor"/>
    <property type="match status" value="2"/>
</dbReference>
<dbReference type="PANTHER" id="PTHR34836:SF7">
    <property type="entry name" value="RECEPTOR LIGAND BINDING REGION DOMAIN-CONTAINING PROTEIN"/>
    <property type="match status" value="1"/>
</dbReference>
<dbReference type="CDD" id="cd13686">
    <property type="entry name" value="GluR_Plant"/>
    <property type="match status" value="2"/>
</dbReference>
<name>A0AAN9JRH4_CLITE</name>
<evidence type="ECO:0000313" key="16">
    <source>
        <dbReference type="EMBL" id="KAK7304140.1"/>
    </source>
</evidence>
<dbReference type="InterPro" id="IPR028082">
    <property type="entry name" value="Peripla_BP_I"/>
</dbReference>
<keyword evidence="5 14" id="KW-0732">Signal</keyword>
<keyword evidence="4 13" id="KW-0812">Transmembrane</keyword>
<dbReference type="SMART" id="SM00079">
    <property type="entry name" value="PBPe"/>
    <property type="match status" value="2"/>
</dbReference>
<evidence type="ECO:0000256" key="4">
    <source>
        <dbReference type="ARBA" id="ARBA00022692"/>
    </source>
</evidence>
<dbReference type="InterPro" id="IPR001320">
    <property type="entry name" value="Iontro_rcpt_C"/>
</dbReference>
<evidence type="ECO:0000256" key="12">
    <source>
        <dbReference type="ARBA" id="ARBA00023303"/>
    </source>
</evidence>
<evidence type="ECO:0000256" key="10">
    <source>
        <dbReference type="ARBA" id="ARBA00023180"/>
    </source>
</evidence>
<dbReference type="EMBL" id="JAYKXN010000003">
    <property type="protein sequence ID" value="KAK7304140.1"/>
    <property type="molecule type" value="Genomic_DNA"/>
</dbReference>
<dbReference type="Pfam" id="PF00060">
    <property type="entry name" value="Lig_chan"/>
    <property type="match status" value="2"/>
</dbReference>
<gene>
    <name evidence="16" type="ORF">RJT34_15214</name>
</gene>
<dbReference type="FunFam" id="3.40.50.2300:FF:000081">
    <property type="entry name" value="Glutamate receptor"/>
    <property type="match status" value="2"/>
</dbReference>
<comment type="similarity">
    <text evidence="2">Belongs to the glutamate-gated ion channel (TC 1.A.10.1) family.</text>
</comment>